<feature type="signal peptide" evidence="2">
    <location>
        <begin position="1"/>
        <end position="20"/>
    </location>
</feature>
<sequence>MTTSFLLVLLLMSIPRRTEADDLCSFDIRHVVFIMDQGPSDTMTYYTFREFSQTVVDHLHDQNLITYITFDPSAPEHDTLNLIVNSRSVGNFTADIWHQRAEPKHRRYKLDFMKKATRKISIVLLVSNLLQVRKSLSSDFDCEEYTGDVEKCVIVHEIFINNHRAAKERDVYPPCSFGELLSQGSQERRELTSMSSTVTSGYLKRQLEDIRGTSVRGLVPGATVTFNSRSELRDLLELLRPLFHLCENDQNTDQNQGQKFYKPQSVPLSLVCDGKKDCSSGCDESSC</sequence>
<dbReference type="AlphaFoldDB" id="A0AAE1A0Y3"/>
<dbReference type="EMBL" id="JAWDGP010002930">
    <property type="protein sequence ID" value="KAK3778526.1"/>
    <property type="molecule type" value="Genomic_DNA"/>
</dbReference>
<reference evidence="3" key="1">
    <citation type="journal article" date="2023" name="G3 (Bethesda)">
        <title>A reference genome for the long-term kleptoplast-retaining sea slug Elysia crispata morphotype clarki.</title>
        <authorList>
            <person name="Eastman K.E."/>
            <person name="Pendleton A.L."/>
            <person name="Shaikh M.A."/>
            <person name="Suttiyut T."/>
            <person name="Ogas R."/>
            <person name="Tomko P."/>
            <person name="Gavelis G."/>
            <person name="Widhalm J.R."/>
            <person name="Wisecaver J.H."/>
        </authorList>
    </citation>
    <scope>NUCLEOTIDE SEQUENCE</scope>
    <source>
        <strain evidence="3">ECLA1</strain>
    </source>
</reference>
<feature type="chain" id="PRO_5041995158" description="VWFA domain-containing protein" evidence="2">
    <location>
        <begin position="21"/>
        <end position="287"/>
    </location>
</feature>
<keyword evidence="1" id="KW-1015">Disulfide bond</keyword>
<evidence type="ECO:0000256" key="1">
    <source>
        <dbReference type="ARBA" id="ARBA00023157"/>
    </source>
</evidence>
<dbReference type="Proteomes" id="UP001283361">
    <property type="component" value="Unassembled WGS sequence"/>
</dbReference>
<organism evidence="3 4">
    <name type="scientific">Elysia crispata</name>
    <name type="common">lettuce slug</name>
    <dbReference type="NCBI Taxonomy" id="231223"/>
    <lineage>
        <taxon>Eukaryota</taxon>
        <taxon>Metazoa</taxon>
        <taxon>Spiralia</taxon>
        <taxon>Lophotrochozoa</taxon>
        <taxon>Mollusca</taxon>
        <taxon>Gastropoda</taxon>
        <taxon>Heterobranchia</taxon>
        <taxon>Euthyneura</taxon>
        <taxon>Panpulmonata</taxon>
        <taxon>Sacoglossa</taxon>
        <taxon>Placobranchoidea</taxon>
        <taxon>Plakobranchidae</taxon>
        <taxon>Elysia</taxon>
    </lineage>
</organism>
<accession>A0AAE1A0Y3</accession>
<dbReference type="CDD" id="cd00112">
    <property type="entry name" value="LDLa"/>
    <property type="match status" value="1"/>
</dbReference>
<evidence type="ECO:0000313" key="4">
    <source>
        <dbReference type="Proteomes" id="UP001283361"/>
    </source>
</evidence>
<name>A0AAE1A0Y3_9GAST</name>
<proteinExistence type="predicted"/>
<protein>
    <recommendedName>
        <fullName evidence="5">VWFA domain-containing protein</fullName>
    </recommendedName>
</protein>
<evidence type="ECO:0008006" key="5">
    <source>
        <dbReference type="Google" id="ProtNLM"/>
    </source>
</evidence>
<gene>
    <name evidence="3" type="ORF">RRG08_067030</name>
</gene>
<keyword evidence="2" id="KW-0732">Signal</keyword>
<keyword evidence="4" id="KW-1185">Reference proteome</keyword>
<comment type="caution">
    <text evidence="3">The sequence shown here is derived from an EMBL/GenBank/DDBJ whole genome shotgun (WGS) entry which is preliminary data.</text>
</comment>
<evidence type="ECO:0000313" key="3">
    <source>
        <dbReference type="EMBL" id="KAK3778526.1"/>
    </source>
</evidence>
<evidence type="ECO:0000256" key="2">
    <source>
        <dbReference type="SAM" id="SignalP"/>
    </source>
</evidence>
<dbReference type="InterPro" id="IPR002172">
    <property type="entry name" value="LDrepeatLR_classA_rpt"/>
</dbReference>